<proteinExistence type="predicted"/>
<dbReference type="PANTHER" id="PTHR40076:SF1">
    <property type="entry name" value="MEMBRANE PROTEIN"/>
    <property type="match status" value="1"/>
</dbReference>
<feature type="transmembrane region" description="Helical" evidence="1">
    <location>
        <begin position="23"/>
        <end position="47"/>
    </location>
</feature>
<dbReference type="EMBL" id="AYZR01000008">
    <property type="protein sequence ID" value="KRM93647.1"/>
    <property type="molecule type" value="Genomic_DNA"/>
</dbReference>
<sequence length="235" mass="26792">MNTEDIVRGQLKQEVKRLFSHKWGVAILMALGIYIFDVLSTMVQSYYQSQVQLDNGNNVVTNFSGKYQVIIFLLSTLSTFVAVAASYGYLDWLNSNQQPSSPAKTSFMVFTKKYFTSTLAIFVLKTIFIFFWSLLLVIPGIIKGYSYSQAFLVYKSHVDAGDQNVSYLDCITESRRLMNGHKWDYFVLQISFIGWYLLGFLTLGIGLIWVIPYASATYSNFYRHLIADANIQLAS</sequence>
<dbReference type="AlphaFoldDB" id="A0A0R2CPD2"/>
<feature type="transmembrane region" description="Helical" evidence="1">
    <location>
        <begin position="114"/>
        <end position="142"/>
    </location>
</feature>
<accession>A0A0R2CPD2</accession>
<name>A0A0R2CPD2_9LACO</name>
<keyword evidence="1" id="KW-0472">Membrane</keyword>
<feature type="transmembrane region" description="Helical" evidence="1">
    <location>
        <begin position="67"/>
        <end position="93"/>
    </location>
</feature>
<dbReference type="PATRIC" id="fig|1423802.4.peg.375"/>
<evidence type="ECO:0000313" key="2">
    <source>
        <dbReference type="EMBL" id="KRM93647.1"/>
    </source>
</evidence>
<keyword evidence="3" id="KW-1185">Reference proteome</keyword>
<organism evidence="2 3">
    <name type="scientific">Lentilactobacillus senioris DSM 24302 = JCM 17472</name>
    <dbReference type="NCBI Taxonomy" id="1423802"/>
    <lineage>
        <taxon>Bacteria</taxon>
        <taxon>Bacillati</taxon>
        <taxon>Bacillota</taxon>
        <taxon>Bacilli</taxon>
        <taxon>Lactobacillales</taxon>
        <taxon>Lactobacillaceae</taxon>
        <taxon>Lentilactobacillus</taxon>
    </lineage>
</organism>
<dbReference type="STRING" id="1423802.FC56_GL000364"/>
<dbReference type="InterPro" id="IPR010380">
    <property type="entry name" value="DUF975"/>
</dbReference>
<gene>
    <name evidence="2" type="ORF">FC56_GL000364</name>
</gene>
<reference evidence="2 3" key="1">
    <citation type="journal article" date="2015" name="Genome Announc.">
        <title>Expanding the biotechnology potential of lactobacilli through comparative genomics of 213 strains and associated genera.</title>
        <authorList>
            <person name="Sun Z."/>
            <person name="Harris H.M."/>
            <person name="McCann A."/>
            <person name="Guo C."/>
            <person name="Argimon S."/>
            <person name="Zhang W."/>
            <person name="Yang X."/>
            <person name="Jeffery I.B."/>
            <person name="Cooney J.C."/>
            <person name="Kagawa T.F."/>
            <person name="Liu W."/>
            <person name="Song Y."/>
            <person name="Salvetti E."/>
            <person name="Wrobel A."/>
            <person name="Rasinkangas P."/>
            <person name="Parkhill J."/>
            <person name="Rea M.C."/>
            <person name="O'Sullivan O."/>
            <person name="Ritari J."/>
            <person name="Douillard F.P."/>
            <person name="Paul Ross R."/>
            <person name="Yang R."/>
            <person name="Briner A.E."/>
            <person name="Felis G.E."/>
            <person name="de Vos W.M."/>
            <person name="Barrangou R."/>
            <person name="Klaenhammer T.R."/>
            <person name="Caufield P.W."/>
            <person name="Cui Y."/>
            <person name="Zhang H."/>
            <person name="O'Toole P.W."/>
        </authorList>
    </citation>
    <scope>NUCLEOTIDE SEQUENCE [LARGE SCALE GENOMIC DNA]</scope>
    <source>
        <strain evidence="2 3">DSM 24302</strain>
    </source>
</reference>
<dbReference type="Pfam" id="PF06161">
    <property type="entry name" value="DUF975"/>
    <property type="match status" value="1"/>
</dbReference>
<keyword evidence="1" id="KW-1133">Transmembrane helix</keyword>
<feature type="transmembrane region" description="Helical" evidence="1">
    <location>
        <begin position="186"/>
        <end position="211"/>
    </location>
</feature>
<dbReference type="RefSeq" id="WP_056978199.1">
    <property type="nucleotide sequence ID" value="NZ_AYZR01000008.1"/>
</dbReference>
<keyword evidence="1" id="KW-0812">Transmembrane</keyword>
<protein>
    <submittedName>
        <fullName evidence="2">Putative integral membrane protein</fullName>
    </submittedName>
</protein>
<dbReference type="PANTHER" id="PTHR40076">
    <property type="entry name" value="MEMBRANE PROTEIN-RELATED"/>
    <property type="match status" value="1"/>
</dbReference>
<dbReference type="Proteomes" id="UP000051256">
    <property type="component" value="Unassembled WGS sequence"/>
</dbReference>
<comment type="caution">
    <text evidence="2">The sequence shown here is derived from an EMBL/GenBank/DDBJ whole genome shotgun (WGS) entry which is preliminary data.</text>
</comment>
<evidence type="ECO:0000313" key="3">
    <source>
        <dbReference type="Proteomes" id="UP000051256"/>
    </source>
</evidence>
<evidence type="ECO:0000256" key="1">
    <source>
        <dbReference type="SAM" id="Phobius"/>
    </source>
</evidence>